<name>A0A4R6USQ3_9ACTN</name>
<reference evidence="2 3" key="1">
    <citation type="submission" date="2019-03" db="EMBL/GenBank/DDBJ databases">
        <title>Genomic Encyclopedia of Type Strains, Phase IV (KMG-IV): sequencing the most valuable type-strain genomes for metagenomic binning, comparative biology and taxonomic classification.</title>
        <authorList>
            <person name="Goeker M."/>
        </authorList>
    </citation>
    <scope>NUCLEOTIDE SEQUENCE [LARGE SCALE GENOMIC DNA]</scope>
    <source>
        <strain evidence="2 3">DSM 46770</strain>
    </source>
</reference>
<dbReference type="EMBL" id="SNYN01000013">
    <property type="protein sequence ID" value="TDQ50260.1"/>
    <property type="molecule type" value="Genomic_DNA"/>
</dbReference>
<dbReference type="Proteomes" id="UP000295281">
    <property type="component" value="Unassembled WGS sequence"/>
</dbReference>
<feature type="compositionally biased region" description="Basic and acidic residues" evidence="1">
    <location>
        <begin position="46"/>
        <end position="61"/>
    </location>
</feature>
<keyword evidence="3" id="KW-1185">Reference proteome</keyword>
<feature type="region of interest" description="Disordered" evidence="1">
    <location>
        <begin position="1"/>
        <end position="69"/>
    </location>
</feature>
<gene>
    <name evidence="2" type="ORF">EV190_11329</name>
</gene>
<protein>
    <submittedName>
        <fullName evidence="2">Uncharacterized protein</fullName>
    </submittedName>
</protein>
<proteinExistence type="predicted"/>
<dbReference type="AlphaFoldDB" id="A0A4R6USQ3"/>
<evidence type="ECO:0000256" key="1">
    <source>
        <dbReference type="SAM" id="MobiDB-lite"/>
    </source>
</evidence>
<evidence type="ECO:0000313" key="2">
    <source>
        <dbReference type="EMBL" id="TDQ50260.1"/>
    </source>
</evidence>
<evidence type="ECO:0000313" key="3">
    <source>
        <dbReference type="Proteomes" id="UP000295281"/>
    </source>
</evidence>
<accession>A0A4R6USQ3</accession>
<comment type="caution">
    <text evidence="2">The sequence shown here is derived from an EMBL/GenBank/DDBJ whole genome shotgun (WGS) entry which is preliminary data.</text>
</comment>
<sequence length="69" mass="7128">MGAAATVRAPAGTDPTPATESDLGHMEPVVSEAGGERVHHGVHGIGRRDAPPEPAAREPRRTAARRTAL</sequence>
<organism evidence="2 3">
    <name type="scientific">Actinorugispora endophytica</name>
    <dbReference type="NCBI Taxonomy" id="1605990"/>
    <lineage>
        <taxon>Bacteria</taxon>
        <taxon>Bacillati</taxon>
        <taxon>Actinomycetota</taxon>
        <taxon>Actinomycetes</taxon>
        <taxon>Streptosporangiales</taxon>
        <taxon>Nocardiopsidaceae</taxon>
        <taxon>Actinorugispora</taxon>
    </lineage>
</organism>